<accession>A0ABW7MCB0</accession>
<feature type="coiled-coil region" evidence="1">
    <location>
        <begin position="96"/>
        <end position="123"/>
    </location>
</feature>
<evidence type="ECO:0000256" key="1">
    <source>
        <dbReference type="SAM" id="Coils"/>
    </source>
</evidence>
<protein>
    <submittedName>
        <fullName evidence="3">HD-GYP domain-containing protein</fullName>
        <ecNumber evidence="3">3.1.4.-</ecNumber>
    </submittedName>
</protein>
<dbReference type="PROSITE" id="PS51832">
    <property type="entry name" value="HD_GYP"/>
    <property type="match status" value="1"/>
</dbReference>
<keyword evidence="1" id="KW-0175">Coiled coil</keyword>
<dbReference type="InterPro" id="IPR003607">
    <property type="entry name" value="HD/PDEase_dom"/>
</dbReference>
<dbReference type="NCBIfam" id="TIGR00277">
    <property type="entry name" value="HDIG"/>
    <property type="match status" value="1"/>
</dbReference>
<dbReference type="CDD" id="cd00077">
    <property type="entry name" value="HDc"/>
    <property type="match status" value="1"/>
</dbReference>
<proteinExistence type="predicted"/>
<dbReference type="EMBL" id="JBHEGD010000001">
    <property type="protein sequence ID" value="MFH6599223.1"/>
    <property type="molecule type" value="Genomic_DNA"/>
</dbReference>
<dbReference type="GO" id="GO:0016787">
    <property type="term" value="F:hydrolase activity"/>
    <property type="evidence" value="ECO:0007669"/>
    <property type="project" value="UniProtKB-KW"/>
</dbReference>
<gene>
    <name evidence="3" type="ORF">ACEVAQ_10960</name>
</gene>
<dbReference type="PANTHER" id="PTHR43155">
    <property type="entry name" value="CYCLIC DI-GMP PHOSPHODIESTERASE PA4108-RELATED"/>
    <property type="match status" value="1"/>
</dbReference>
<keyword evidence="4" id="KW-1185">Reference proteome</keyword>
<dbReference type="PANTHER" id="PTHR43155:SF2">
    <property type="entry name" value="CYCLIC DI-GMP PHOSPHODIESTERASE PA4108"/>
    <property type="match status" value="1"/>
</dbReference>
<name>A0ABW7MCB0_9GAMM</name>
<dbReference type="EC" id="3.1.4.-" evidence="3"/>
<dbReference type="RefSeq" id="WP_395272872.1">
    <property type="nucleotide sequence ID" value="NZ_JBHEGD010000001.1"/>
</dbReference>
<dbReference type="Pfam" id="PF11871">
    <property type="entry name" value="DUF3391"/>
    <property type="match status" value="1"/>
</dbReference>
<dbReference type="InterPro" id="IPR037522">
    <property type="entry name" value="HD_GYP_dom"/>
</dbReference>
<dbReference type="InterPro" id="IPR006675">
    <property type="entry name" value="HDIG_dom"/>
</dbReference>
<comment type="caution">
    <text evidence="3">The sequence shown here is derived from an EMBL/GenBank/DDBJ whole genome shotgun (WGS) entry which is preliminary data.</text>
</comment>
<feature type="domain" description="HD-GYP" evidence="2">
    <location>
        <begin position="143"/>
        <end position="338"/>
    </location>
</feature>
<dbReference type="Pfam" id="PF13487">
    <property type="entry name" value="HD_5"/>
    <property type="match status" value="1"/>
</dbReference>
<dbReference type="SUPFAM" id="SSF109604">
    <property type="entry name" value="HD-domain/PDEase-like"/>
    <property type="match status" value="1"/>
</dbReference>
<reference evidence="3 4" key="1">
    <citation type="submission" date="2024-09" db="EMBL/GenBank/DDBJ databases">
        <title>Elucidation of the Bokeelamides from Bacteria Associated with Moon Snail Egg Collars.</title>
        <authorList>
            <person name="Campbell R."/>
            <person name="Piedl K."/>
            <person name="Mevers E."/>
        </authorList>
    </citation>
    <scope>NUCLEOTIDE SEQUENCE [LARGE SCALE GENOMIC DNA]</scope>
    <source>
        <strain evidence="3 4">EM133</strain>
    </source>
</reference>
<dbReference type="InterPro" id="IPR021812">
    <property type="entry name" value="DUF3391"/>
</dbReference>
<sequence length="417" mass="46629">MSASPAYISPEQLCIGLYVQLELSWWEHDFAFSNFKIKDEAQIRALRALNLERLRYDPARSDCAPLEPADSPGEAVVEAPPVDPQHQARQERAQKLRHLRSRLAEVDRRFSEASQRIKTLNQTLRSRPEDAVQQAGAIVSEMVETLLGAPGVVLHGITGKAAEDSYFHALNVTVLALLLGRQLGLDSEACHSLGLGALLHDIGKLEVPSKVLLKPEPLTRPEQQLLQMHTDFGLRMGQKLMLDDEVLRIIHEHHEHCDGSGYPRGLREAGIGRLSRLVAITNHFDGLCNPLDPRQALSPHEALVQMFKQQREHFDEVALKAFVRVMGIYPPGSLVQLEDERYALVLGMNPTQALRPTLILYDASVAKHEALIVDLAEDSDLAIARSLRPSQLPLEVLEYLSPRRNLSYHIEPNHARG</sequence>
<evidence type="ECO:0000259" key="2">
    <source>
        <dbReference type="PROSITE" id="PS51832"/>
    </source>
</evidence>
<evidence type="ECO:0000313" key="4">
    <source>
        <dbReference type="Proteomes" id="UP001609932"/>
    </source>
</evidence>
<organism evidence="3 4">
    <name type="scientific">Ectopseudomonas khazarica</name>
    <dbReference type="NCBI Taxonomy" id="2502979"/>
    <lineage>
        <taxon>Bacteria</taxon>
        <taxon>Pseudomonadati</taxon>
        <taxon>Pseudomonadota</taxon>
        <taxon>Gammaproteobacteria</taxon>
        <taxon>Pseudomonadales</taxon>
        <taxon>Pseudomonadaceae</taxon>
        <taxon>Ectopseudomonas</taxon>
    </lineage>
</organism>
<dbReference type="Gene3D" id="1.10.3210.10">
    <property type="entry name" value="Hypothetical protein af1432"/>
    <property type="match status" value="1"/>
</dbReference>
<keyword evidence="3" id="KW-0378">Hydrolase</keyword>
<dbReference type="Proteomes" id="UP001609932">
    <property type="component" value="Unassembled WGS sequence"/>
</dbReference>
<evidence type="ECO:0000313" key="3">
    <source>
        <dbReference type="EMBL" id="MFH6599223.1"/>
    </source>
</evidence>